<keyword evidence="13" id="KW-0406">Ion transport</keyword>
<evidence type="ECO:0000256" key="8">
    <source>
        <dbReference type="ARBA" id="ARBA00022528"/>
    </source>
</evidence>
<dbReference type="SMART" id="SM00733">
    <property type="entry name" value="Mterf"/>
    <property type="match status" value="9"/>
</dbReference>
<dbReference type="PANTHER" id="PTHR11743">
    <property type="entry name" value="VOLTAGE-DEPENDENT ANION-SELECTIVE CHANNEL"/>
    <property type="match status" value="1"/>
</dbReference>
<evidence type="ECO:0000313" key="19">
    <source>
        <dbReference type="EMBL" id="KAG9451832.1"/>
    </source>
</evidence>
<evidence type="ECO:0000256" key="2">
    <source>
        <dbReference type="ARBA" id="ARBA00004370"/>
    </source>
</evidence>
<organism evidence="19 20">
    <name type="scientific">Aristolochia fimbriata</name>
    <name type="common">White veined hardy Dutchman's pipe vine</name>
    <dbReference type="NCBI Taxonomy" id="158543"/>
    <lineage>
        <taxon>Eukaryota</taxon>
        <taxon>Viridiplantae</taxon>
        <taxon>Streptophyta</taxon>
        <taxon>Embryophyta</taxon>
        <taxon>Tracheophyta</taxon>
        <taxon>Spermatophyta</taxon>
        <taxon>Magnoliopsida</taxon>
        <taxon>Magnoliidae</taxon>
        <taxon>Piperales</taxon>
        <taxon>Aristolochiaceae</taxon>
        <taxon>Aristolochia</taxon>
    </lineage>
</organism>
<evidence type="ECO:0000256" key="4">
    <source>
        <dbReference type="ARBA" id="ARBA00009624"/>
    </source>
</evidence>
<keyword evidence="12" id="KW-0805">Transcription regulation</keyword>
<dbReference type="GO" id="GO:0009507">
    <property type="term" value="C:chloroplast"/>
    <property type="evidence" value="ECO:0007669"/>
    <property type="project" value="UniProtKB-SubCell"/>
</dbReference>
<keyword evidence="14" id="KW-0626">Porin</keyword>
<evidence type="ECO:0000256" key="13">
    <source>
        <dbReference type="ARBA" id="ARBA00023065"/>
    </source>
</evidence>
<keyword evidence="20" id="KW-1185">Reference proteome</keyword>
<keyword evidence="6" id="KW-1134">Transmembrane beta strand</keyword>
<evidence type="ECO:0000256" key="17">
    <source>
        <dbReference type="ARBA" id="ARBA00071985"/>
    </source>
</evidence>
<protein>
    <recommendedName>
        <fullName evidence="17">Transcription termination factor MTERF4, chloroplastic</fullName>
    </recommendedName>
    <alternativeName>
        <fullName evidence="18">Mitochondrial transcription termination factor 4</fullName>
    </alternativeName>
</protein>
<evidence type="ECO:0000256" key="11">
    <source>
        <dbReference type="ARBA" id="ARBA00022946"/>
    </source>
</evidence>
<evidence type="ECO:0000256" key="16">
    <source>
        <dbReference type="ARBA" id="ARBA00023163"/>
    </source>
</evidence>
<sequence>MVKGPGLYADIGKKARDLLYKDFQTDPKFSLTTYTANGVAITSNGLKKGEIILADINTQVKHKNVTTDIKVDTNSNVFATITYDEAVPGLKTIFRYIVPDQRSGKLEMQYLHDYAGISGSIGLTPNPIVNFSGVFGTSALSVGVDLSLDTTTNTLGKYNAGLSYTNSDIVAALTLNDKFDNLTASFHRVAYLETNTAVGAEMTHNFTSNDNTFTIGVQHTLDPFTTVKGRVNNYGKRLPAESHVKNRYINKHKRTFFLKPSLLLSPKCFPVSVFLSRRHALPSQALLFRLPSSRCCSLVHGYWVATLSASAIAIVKGDALEVSCCKPSGHYCIALWLPRFSIFRKFRSSICYCSVCFVRRTPSCPILTLDLLLLLNSFCEFWYCFVTANERKKASCFGKLRILKMNLIWRKRRYLFPDTSIFSRAFLRYAAVTHFESSPTSHLPLIKSLPINKFGLNGIQTCVFSTQSSKFPEYEMPSVTWGVIQGRKEKLVSKVIICDYLKSLGIVPDELENLELPSTIEVMKERIEFLQRLGLTIDDINEYPLILGCSVRKNMQPVLVKLEKVGIPRTKLGVFIKSYPQVLHASVIVEIEPVVKFLRGLDVERQDIGYVLQRYPELLGFKPEGTMSTSVAYLVSIGVSPRDIGPMITQYPYFLGMRVGTTIKPIVDYLVSLGLPKKILARMLEKRAYILGYDLEETMKPNVECLISFGVRKEVIPSVIAQYPQILGLPLKAKLSTQQYFFNLKLKVDPEGFARVVEKMPQIVSLNQNLILKPVEFLRGRGFSNDDVAKMVVKCPQLLAQRVELMKNSFYFLKSEMKRSVQELVEFPQYFTYSLESRIKPRYQKLESRGVKCSFDWFLNCSDLRFEERLKADLIETESVGPSFCMGGRLEMPGNEFVSDEEEDESDNEILYRRTVSL</sequence>
<dbReference type="Pfam" id="PF02536">
    <property type="entry name" value="mTERF"/>
    <property type="match status" value="1"/>
</dbReference>
<dbReference type="PANTHER" id="PTHR11743:SF70">
    <property type="entry name" value="GH26960P-RELATED"/>
    <property type="match status" value="1"/>
</dbReference>
<dbReference type="FunFam" id="2.40.160.10:FF:000003">
    <property type="entry name" value="Outer mitochondrial membrane protein porin"/>
    <property type="match status" value="1"/>
</dbReference>
<dbReference type="Proteomes" id="UP000825729">
    <property type="component" value="Unassembled WGS sequence"/>
</dbReference>
<dbReference type="GO" id="GO:0015288">
    <property type="term" value="F:porin activity"/>
    <property type="evidence" value="ECO:0007669"/>
    <property type="project" value="UniProtKB-KW"/>
</dbReference>
<evidence type="ECO:0000256" key="7">
    <source>
        <dbReference type="ARBA" id="ARBA00022472"/>
    </source>
</evidence>
<dbReference type="Gene3D" id="2.40.160.10">
    <property type="entry name" value="Porin"/>
    <property type="match status" value="1"/>
</dbReference>
<name>A0AAV7EW25_ARIFI</name>
<evidence type="ECO:0000256" key="3">
    <source>
        <dbReference type="ARBA" id="ARBA00007692"/>
    </source>
</evidence>
<dbReference type="FunFam" id="1.25.70.10:FF:000004">
    <property type="entry name" value="Transcription termination factor mterf4, chloroplastic"/>
    <property type="match status" value="1"/>
</dbReference>
<keyword evidence="10" id="KW-0812">Transmembrane</keyword>
<dbReference type="GO" id="GO:0005741">
    <property type="term" value="C:mitochondrial outer membrane"/>
    <property type="evidence" value="ECO:0007669"/>
    <property type="project" value="InterPro"/>
</dbReference>
<dbReference type="InterPro" id="IPR023614">
    <property type="entry name" value="Porin_dom_sf"/>
</dbReference>
<evidence type="ECO:0000256" key="6">
    <source>
        <dbReference type="ARBA" id="ARBA00022452"/>
    </source>
</evidence>
<dbReference type="Gene3D" id="1.25.70.10">
    <property type="entry name" value="Transcription termination factor 3, mitochondrial"/>
    <property type="match status" value="2"/>
</dbReference>
<evidence type="ECO:0000256" key="9">
    <source>
        <dbReference type="ARBA" id="ARBA00022640"/>
    </source>
</evidence>
<keyword evidence="9" id="KW-0934">Plastid</keyword>
<accession>A0AAV7EW25</accession>
<evidence type="ECO:0000256" key="15">
    <source>
        <dbReference type="ARBA" id="ARBA00023136"/>
    </source>
</evidence>
<dbReference type="InterPro" id="IPR038538">
    <property type="entry name" value="MTERF_sf"/>
</dbReference>
<dbReference type="AlphaFoldDB" id="A0AAV7EW25"/>
<keyword evidence="7" id="KW-0806">Transcription termination</keyword>
<comment type="similarity">
    <text evidence="3">Belongs to the mTERF family.</text>
</comment>
<reference evidence="19 20" key="1">
    <citation type="submission" date="2021-07" db="EMBL/GenBank/DDBJ databases">
        <title>The Aristolochia fimbriata genome: insights into angiosperm evolution, floral development and chemical biosynthesis.</title>
        <authorList>
            <person name="Jiao Y."/>
        </authorList>
    </citation>
    <scope>NUCLEOTIDE SEQUENCE [LARGE SCALE GENOMIC DNA]</scope>
    <source>
        <strain evidence="19">IBCAS-2021</strain>
        <tissue evidence="19">Leaf</tissue>
    </source>
</reference>
<dbReference type="GO" id="GO:0008308">
    <property type="term" value="F:voltage-gated monoatomic anion channel activity"/>
    <property type="evidence" value="ECO:0007669"/>
    <property type="project" value="InterPro"/>
</dbReference>
<dbReference type="FunFam" id="1.25.70.10:FF:000005">
    <property type="entry name" value="Transcription termination factor MTERF4, chloroplastic"/>
    <property type="match status" value="1"/>
</dbReference>
<evidence type="ECO:0000313" key="20">
    <source>
        <dbReference type="Proteomes" id="UP000825729"/>
    </source>
</evidence>
<dbReference type="CDD" id="cd07306">
    <property type="entry name" value="Porin3_VDAC"/>
    <property type="match status" value="1"/>
</dbReference>
<evidence type="ECO:0000256" key="1">
    <source>
        <dbReference type="ARBA" id="ARBA00004229"/>
    </source>
</evidence>
<dbReference type="InterPro" id="IPR027246">
    <property type="entry name" value="Porin_Euk/Tom40"/>
</dbReference>
<comment type="subcellular location">
    <subcellularLocation>
        <location evidence="2">Membrane</location>
    </subcellularLocation>
    <subcellularLocation>
        <location evidence="1">Plastid</location>
        <location evidence="1">Chloroplast</location>
    </subcellularLocation>
</comment>
<comment type="caution">
    <text evidence="19">The sequence shown here is derived from an EMBL/GenBank/DDBJ whole genome shotgun (WGS) entry which is preliminary data.</text>
</comment>
<keyword evidence="11" id="KW-0809">Transit peptide</keyword>
<proteinExistence type="inferred from homology"/>
<keyword evidence="16" id="KW-0804">Transcription</keyword>
<comment type="similarity">
    <text evidence="4">Belongs to the eukaryotic mitochondrial porin (TC 1.B.8.1) family.</text>
</comment>
<dbReference type="InterPro" id="IPR003690">
    <property type="entry name" value="MTERF"/>
</dbReference>
<evidence type="ECO:0000256" key="5">
    <source>
        <dbReference type="ARBA" id="ARBA00022448"/>
    </source>
</evidence>
<keyword evidence="5" id="KW-0813">Transport</keyword>
<dbReference type="GO" id="GO:0046930">
    <property type="term" value="C:pore complex"/>
    <property type="evidence" value="ECO:0007669"/>
    <property type="project" value="UniProtKB-KW"/>
</dbReference>
<evidence type="ECO:0000256" key="10">
    <source>
        <dbReference type="ARBA" id="ARBA00022692"/>
    </source>
</evidence>
<dbReference type="Pfam" id="PF01459">
    <property type="entry name" value="Porin_3"/>
    <property type="match status" value="1"/>
</dbReference>
<dbReference type="InterPro" id="IPR001925">
    <property type="entry name" value="Porin_Euk"/>
</dbReference>
<gene>
    <name evidence="19" type="ORF">H6P81_004736</name>
</gene>
<dbReference type="GO" id="GO:0006353">
    <property type="term" value="P:DNA-templated transcription termination"/>
    <property type="evidence" value="ECO:0007669"/>
    <property type="project" value="UniProtKB-KW"/>
</dbReference>
<evidence type="ECO:0000256" key="14">
    <source>
        <dbReference type="ARBA" id="ARBA00023114"/>
    </source>
</evidence>
<dbReference type="GO" id="GO:0008380">
    <property type="term" value="P:RNA splicing"/>
    <property type="evidence" value="ECO:0007669"/>
    <property type="project" value="UniProtKB-ARBA"/>
</dbReference>
<dbReference type="GO" id="GO:0003676">
    <property type="term" value="F:nucleic acid binding"/>
    <property type="evidence" value="ECO:0007669"/>
    <property type="project" value="InterPro"/>
</dbReference>
<keyword evidence="15" id="KW-0472">Membrane</keyword>
<evidence type="ECO:0000256" key="12">
    <source>
        <dbReference type="ARBA" id="ARBA00023015"/>
    </source>
</evidence>
<keyword evidence="8" id="KW-0150">Chloroplast</keyword>
<dbReference type="EMBL" id="JAINDJ010000003">
    <property type="protein sequence ID" value="KAG9451832.1"/>
    <property type="molecule type" value="Genomic_DNA"/>
</dbReference>
<evidence type="ECO:0000256" key="18">
    <source>
        <dbReference type="ARBA" id="ARBA00077581"/>
    </source>
</evidence>